<gene>
    <name evidence="4" type="ORF">SAMN05421666_0897</name>
</gene>
<protein>
    <submittedName>
        <fullName evidence="4">Response regulator receiver domain-containing protein</fullName>
    </submittedName>
</protein>
<proteinExistence type="predicted"/>
<accession>A0A1N7FB74</accession>
<dbReference type="InterPro" id="IPR050595">
    <property type="entry name" value="Bact_response_regulator"/>
</dbReference>
<dbReference type="OrthoDB" id="9800897at2"/>
<feature type="domain" description="Response regulatory" evidence="3">
    <location>
        <begin position="3"/>
        <end position="120"/>
    </location>
</feature>
<dbReference type="RefSeq" id="WP_076531304.1">
    <property type="nucleotide sequence ID" value="NZ_CANNEL010000001.1"/>
</dbReference>
<dbReference type="PROSITE" id="PS50110">
    <property type="entry name" value="RESPONSE_REGULATORY"/>
    <property type="match status" value="1"/>
</dbReference>
<sequence length="129" mass="14146">MIKILHAEDDADIREIAAMALSLSGEFELVQAASGEDAVRQVETFRPDVLLLDMMMPGMTGCEALDKIREKALFKDIPAIFMTARAQNSEIECLHACGASAVISKPFDPLSLGDQIMEILERHRLSLSA</sequence>
<evidence type="ECO:0000259" key="3">
    <source>
        <dbReference type="PROSITE" id="PS50110"/>
    </source>
</evidence>
<dbReference type="InterPro" id="IPR001789">
    <property type="entry name" value="Sig_transdc_resp-reg_receiver"/>
</dbReference>
<dbReference type="InterPro" id="IPR011006">
    <property type="entry name" value="CheY-like_superfamily"/>
</dbReference>
<reference evidence="5" key="1">
    <citation type="submission" date="2017-01" db="EMBL/GenBank/DDBJ databases">
        <authorList>
            <person name="Varghese N."/>
            <person name="Submissions S."/>
        </authorList>
    </citation>
    <scope>NUCLEOTIDE SEQUENCE [LARGE SCALE GENOMIC DNA]</scope>
    <source>
        <strain evidence="5">DSM 29590</strain>
    </source>
</reference>
<dbReference type="SUPFAM" id="SSF52172">
    <property type="entry name" value="CheY-like"/>
    <property type="match status" value="1"/>
</dbReference>
<dbReference type="PANTHER" id="PTHR44591">
    <property type="entry name" value="STRESS RESPONSE REGULATOR PROTEIN 1"/>
    <property type="match status" value="1"/>
</dbReference>
<name>A0A1N7FB74_9RHOB</name>
<dbReference type="EMBL" id="FTNV01000001">
    <property type="protein sequence ID" value="SIR97570.1"/>
    <property type="molecule type" value="Genomic_DNA"/>
</dbReference>
<dbReference type="Proteomes" id="UP000186019">
    <property type="component" value="Unassembled WGS sequence"/>
</dbReference>
<dbReference type="SMART" id="SM00448">
    <property type="entry name" value="REC"/>
    <property type="match status" value="1"/>
</dbReference>
<dbReference type="PANTHER" id="PTHR44591:SF3">
    <property type="entry name" value="RESPONSE REGULATORY DOMAIN-CONTAINING PROTEIN"/>
    <property type="match status" value="1"/>
</dbReference>
<evidence type="ECO:0000313" key="5">
    <source>
        <dbReference type="Proteomes" id="UP000186019"/>
    </source>
</evidence>
<dbReference type="Pfam" id="PF00072">
    <property type="entry name" value="Response_reg"/>
    <property type="match status" value="1"/>
</dbReference>
<dbReference type="STRING" id="573024.SAMN05216208_1239"/>
<dbReference type="GO" id="GO:0000160">
    <property type="term" value="P:phosphorelay signal transduction system"/>
    <property type="evidence" value="ECO:0007669"/>
    <property type="project" value="InterPro"/>
</dbReference>
<dbReference type="AlphaFoldDB" id="A0A1N7FB74"/>
<dbReference type="Gene3D" id="3.40.50.2300">
    <property type="match status" value="1"/>
</dbReference>
<evidence type="ECO:0000313" key="4">
    <source>
        <dbReference type="EMBL" id="SIR97570.1"/>
    </source>
</evidence>
<evidence type="ECO:0000256" key="1">
    <source>
        <dbReference type="ARBA" id="ARBA00022553"/>
    </source>
</evidence>
<keyword evidence="1 2" id="KW-0597">Phosphoprotein</keyword>
<organism evidence="4 5">
    <name type="scientific">Roseovarius nanhaiticus</name>
    <dbReference type="NCBI Taxonomy" id="573024"/>
    <lineage>
        <taxon>Bacteria</taxon>
        <taxon>Pseudomonadati</taxon>
        <taxon>Pseudomonadota</taxon>
        <taxon>Alphaproteobacteria</taxon>
        <taxon>Rhodobacterales</taxon>
        <taxon>Roseobacteraceae</taxon>
        <taxon>Roseovarius</taxon>
    </lineage>
</organism>
<evidence type="ECO:0000256" key="2">
    <source>
        <dbReference type="PROSITE-ProRule" id="PRU00169"/>
    </source>
</evidence>
<keyword evidence="5" id="KW-1185">Reference proteome</keyword>
<feature type="modified residue" description="4-aspartylphosphate" evidence="2">
    <location>
        <position position="53"/>
    </location>
</feature>